<reference evidence="1" key="1">
    <citation type="submission" date="2020-07" db="EMBL/GenBank/DDBJ databases">
        <title>Multicomponent nature underlies the extraordinary mechanical properties of spider dragline silk.</title>
        <authorList>
            <person name="Kono N."/>
            <person name="Nakamura H."/>
            <person name="Mori M."/>
            <person name="Yoshida Y."/>
            <person name="Ohtoshi R."/>
            <person name="Malay A.D."/>
            <person name="Moran D.A.P."/>
            <person name="Tomita M."/>
            <person name="Numata K."/>
            <person name="Arakawa K."/>
        </authorList>
    </citation>
    <scope>NUCLEOTIDE SEQUENCE</scope>
</reference>
<sequence length="114" mass="13344">MLQATDQSYDFMQGPIDFQPRITIPVESLPSWLFNLNRSAIKLDVFLKIFPKSLIIWIVQCTNQRLEKLGQTIHPTDTYKIMFVFRCMLAMSYDKVPKNSPIIGHLILLWETLQ</sequence>
<name>A0A8X6F9E0_TRICU</name>
<dbReference type="EMBL" id="BMAO01021310">
    <property type="protein sequence ID" value="GFQ73512.1"/>
    <property type="molecule type" value="Genomic_DNA"/>
</dbReference>
<dbReference type="OrthoDB" id="6720297at2759"/>
<proteinExistence type="predicted"/>
<gene>
    <name evidence="1" type="primary">X975_08756</name>
    <name evidence="1" type="ORF">TNCT_606951</name>
</gene>
<organism evidence="1 2">
    <name type="scientific">Trichonephila clavata</name>
    <name type="common">Joro spider</name>
    <name type="synonym">Nephila clavata</name>
    <dbReference type="NCBI Taxonomy" id="2740835"/>
    <lineage>
        <taxon>Eukaryota</taxon>
        <taxon>Metazoa</taxon>
        <taxon>Ecdysozoa</taxon>
        <taxon>Arthropoda</taxon>
        <taxon>Chelicerata</taxon>
        <taxon>Arachnida</taxon>
        <taxon>Araneae</taxon>
        <taxon>Araneomorphae</taxon>
        <taxon>Entelegynae</taxon>
        <taxon>Araneoidea</taxon>
        <taxon>Nephilidae</taxon>
        <taxon>Trichonephila</taxon>
    </lineage>
</organism>
<evidence type="ECO:0000313" key="1">
    <source>
        <dbReference type="EMBL" id="GFQ73512.1"/>
    </source>
</evidence>
<comment type="caution">
    <text evidence="1">The sequence shown here is derived from an EMBL/GenBank/DDBJ whole genome shotgun (WGS) entry which is preliminary data.</text>
</comment>
<keyword evidence="2" id="KW-1185">Reference proteome</keyword>
<evidence type="ECO:0000313" key="2">
    <source>
        <dbReference type="Proteomes" id="UP000887116"/>
    </source>
</evidence>
<protein>
    <submittedName>
        <fullName evidence="1">PiggyBac transposable element-derived protein 4</fullName>
    </submittedName>
</protein>
<dbReference type="AlphaFoldDB" id="A0A8X6F9E0"/>
<accession>A0A8X6F9E0</accession>
<dbReference type="Proteomes" id="UP000887116">
    <property type="component" value="Unassembled WGS sequence"/>
</dbReference>